<feature type="transmembrane region" description="Helical" evidence="1">
    <location>
        <begin position="145"/>
        <end position="165"/>
    </location>
</feature>
<evidence type="ECO:0000313" key="2">
    <source>
        <dbReference type="EMBL" id="MST75368.1"/>
    </source>
</evidence>
<dbReference type="AlphaFoldDB" id="A0A6L5YSQ5"/>
<reference evidence="2 3" key="1">
    <citation type="submission" date="2019-08" db="EMBL/GenBank/DDBJ databases">
        <title>In-depth cultivation of the pig gut microbiome towards novel bacterial diversity and tailored functional studies.</title>
        <authorList>
            <person name="Wylensek D."/>
            <person name="Hitch T.C.A."/>
            <person name="Clavel T."/>
        </authorList>
    </citation>
    <scope>NUCLEOTIDE SEQUENCE [LARGE SCALE GENOMIC DNA]</scope>
    <source>
        <strain evidence="2 3">MUC/MUC-530-WT-4D</strain>
    </source>
</reference>
<feature type="transmembrane region" description="Helical" evidence="1">
    <location>
        <begin position="92"/>
        <end position="111"/>
    </location>
</feature>
<comment type="caution">
    <text evidence="2">The sequence shown here is derived from an EMBL/GenBank/DDBJ whole genome shotgun (WGS) entry which is preliminary data.</text>
</comment>
<protein>
    <recommendedName>
        <fullName evidence="4">ABC-2 family transporter protein</fullName>
    </recommendedName>
</protein>
<dbReference type="EMBL" id="VUNI01000017">
    <property type="protein sequence ID" value="MST75368.1"/>
    <property type="molecule type" value="Genomic_DNA"/>
</dbReference>
<feature type="transmembrane region" description="Helical" evidence="1">
    <location>
        <begin position="12"/>
        <end position="33"/>
    </location>
</feature>
<evidence type="ECO:0000313" key="3">
    <source>
        <dbReference type="Proteomes" id="UP000474024"/>
    </source>
</evidence>
<keyword evidence="3" id="KW-1185">Reference proteome</keyword>
<dbReference type="Proteomes" id="UP000474024">
    <property type="component" value="Unassembled WGS sequence"/>
</dbReference>
<keyword evidence="1" id="KW-1133">Transmembrane helix</keyword>
<evidence type="ECO:0008006" key="4">
    <source>
        <dbReference type="Google" id="ProtNLM"/>
    </source>
</evidence>
<organism evidence="2 3">
    <name type="scientific">Roseburia porci</name>
    <dbReference type="NCBI Taxonomy" id="2605790"/>
    <lineage>
        <taxon>Bacteria</taxon>
        <taxon>Bacillati</taxon>
        <taxon>Bacillota</taxon>
        <taxon>Clostridia</taxon>
        <taxon>Lachnospirales</taxon>
        <taxon>Lachnospiraceae</taxon>
        <taxon>Roseburia</taxon>
    </lineage>
</organism>
<dbReference type="RefSeq" id="WP_154430333.1">
    <property type="nucleotide sequence ID" value="NZ_VUNI01000017.1"/>
</dbReference>
<proteinExistence type="predicted"/>
<gene>
    <name evidence="2" type="ORF">FYJ75_10100</name>
</gene>
<evidence type="ECO:0000256" key="1">
    <source>
        <dbReference type="SAM" id="Phobius"/>
    </source>
</evidence>
<keyword evidence="1" id="KW-0472">Membrane</keyword>
<sequence length="203" mass="23162">MFQKYRTLTNRNYRIITNLVIPLGIMIITLVLWKYFGYLTALFMVGVFMTAEVAEDYFGFGSICKKNQLGMDFLKNGYHGMKYFEDAIIVDLFLRPVRIAVYAFVVGWPYICWGGNAWIVFEQAALASVISIASVNIMRYIDMAQLVYTCTIVLVGIYMAFAVILYLYGNIVLAVVLGIGLMAVIAMTYYHMACVIRRSYIDK</sequence>
<name>A0A6L5YSQ5_9FIRM</name>
<feature type="transmembrane region" description="Helical" evidence="1">
    <location>
        <begin position="171"/>
        <end position="190"/>
    </location>
</feature>
<keyword evidence="1" id="KW-0812">Transmembrane</keyword>
<accession>A0A6L5YSQ5</accession>